<sequence length="214" mass="24337">MKTTKAKANTILGKKLEELEYYLQEFGSGNGDLNAYREFGTRFVFTQTLLCAEISSVKDDEDEEEMLKLRFMAKRLTELEEAFKEKTGPINQLDLQSLESGGGVDETTLVRSLVESLHAEYQDANSLEEKLAMRRTEKMKKKRFRGLVSFGIVGFVASMAPRAIFYPVVIPPKDSLVDVIPHTLQGQIRHFPTKHTVIFNIRLICSSNRAGYHR</sequence>
<dbReference type="Proteomes" id="UP000434276">
    <property type="component" value="Unassembled WGS sequence"/>
</dbReference>
<gene>
    <name evidence="3" type="ORF">C24_LOCUS26370</name>
</gene>
<accession>A0A5S9YGA6</accession>
<keyword evidence="1" id="KW-0812">Transmembrane</keyword>
<dbReference type="AlphaFoldDB" id="A0A5S9YGA6"/>
<dbReference type="OrthoDB" id="1095527at2759"/>
<dbReference type="InterPro" id="IPR056029">
    <property type="entry name" value="DUF7610"/>
</dbReference>
<proteinExistence type="predicted"/>
<keyword evidence="1" id="KW-0472">Membrane</keyword>
<organism evidence="3 4">
    <name type="scientific">Arabidopsis thaliana</name>
    <name type="common">Mouse-ear cress</name>
    <dbReference type="NCBI Taxonomy" id="3702"/>
    <lineage>
        <taxon>Eukaryota</taxon>
        <taxon>Viridiplantae</taxon>
        <taxon>Streptophyta</taxon>
        <taxon>Embryophyta</taxon>
        <taxon>Tracheophyta</taxon>
        <taxon>Spermatophyta</taxon>
        <taxon>Magnoliopsida</taxon>
        <taxon>eudicotyledons</taxon>
        <taxon>Gunneridae</taxon>
        <taxon>Pentapetalae</taxon>
        <taxon>rosids</taxon>
        <taxon>malvids</taxon>
        <taxon>Brassicales</taxon>
        <taxon>Brassicaceae</taxon>
        <taxon>Camelineae</taxon>
        <taxon>Arabidopsis</taxon>
    </lineage>
</organism>
<feature type="domain" description="DUF7610" evidence="2">
    <location>
        <begin position="12"/>
        <end position="86"/>
    </location>
</feature>
<evidence type="ECO:0000256" key="1">
    <source>
        <dbReference type="SAM" id="Phobius"/>
    </source>
</evidence>
<evidence type="ECO:0000313" key="4">
    <source>
        <dbReference type="Proteomes" id="UP000434276"/>
    </source>
</evidence>
<dbReference type="Pfam" id="PF24583">
    <property type="entry name" value="DUF7610"/>
    <property type="match status" value="1"/>
</dbReference>
<reference evidence="3 4" key="1">
    <citation type="submission" date="2019-12" db="EMBL/GenBank/DDBJ databases">
        <authorList>
            <person name="Jiao W.-B."/>
            <person name="Schneeberger K."/>
        </authorList>
    </citation>
    <scope>NUCLEOTIDE SEQUENCE [LARGE SCALE GENOMIC DNA]</scope>
    <source>
        <strain evidence="4">cv. C24</strain>
    </source>
</reference>
<keyword evidence="1" id="KW-1133">Transmembrane helix</keyword>
<protein>
    <recommendedName>
        <fullName evidence="2">DUF7610 domain-containing protein</fullName>
    </recommendedName>
</protein>
<evidence type="ECO:0000313" key="3">
    <source>
        <dbReference type="EMBL" id="CAA0411501.1"/>
    </source>
</evidence>
<feature type="transmembrane region" description="Helical" evidence="1">
    <location>
        <begin position="144"/>
        <end position="165"/>
    </location>
</feature>
<dbReference type="EMBL" id="CACSHJ010000096">
    <property type="protein sequence ID" value="CAA0411501.1"/>
    <property type="molecule type" value="Genomic_DNA"/>
</dbReference>
<evidence type="ECO:0000259" key="2">
    <source>
        <dbReference type="Pfam" id="PF24583"/>
    </source>
</evidence>
<name>A0A5S9YGA6_ARATH</name>
<dbReference type="ExpressionAtlas" id="A0A5S9YGA6">
    <property type="expression patterns" value="baseline and differential"/>
</dbReference>